<evidence type="ECO:0000256" key="1">
    <source>
        <dbReference type="ARBA" id="ARBA00001933"/>
    </source>
</evidence>
<organism evidence="14 15">
    <name type="scientific">Xylona heveae (strain CBS 132557 / TC161)</name>
    <dbReference type="NCBI Taxonomy" id="1328760"/>
    <lineage>
        <taxon>Eukaryota</taxon>
        <taxon>Fungi</taxon>
        <taxon>Dikarya</taxon>
        <taxon>Ascomycota</taxon>
        <taxon>Pezizomycotina</taxon>
        <taxon>Xylonomycetes</taxon>
        <taxon>Xylonales</taxon>
        <taxon>Xylonaceae</taxon>
        <taxon>Xylona</taxon>
    </lineage>
</organism>
<dbReference type="InParanoid" id="A0A165IP01"/>
<dbReference type="NCBIfam" id="TIGR01141">
    <property type="entry name" value="hisC"/>
    <property type="match status" value="1"/>
</dbReference>
<dbReference type="InterPro" id="IPR015424">
    <property type="entry name" value="PyrdxlP-dep_Trfase"/>
</dbReference>
<accession>A0A165IP01</accession>
<evidence type="ECO:0000313" key="15">
    <source>
        <dbReference type="Proteomes" id="UP000076632"/>
    </source>
</evidence>
<keyword evidence="6" id="KW-0028">Amino-acid biosynthesis</keyword>
<dbReference type="HAMAP" id="MF_01023">
    <property type="entry name" value="HisC_aminotrans_2"/>
    <property type="match status" value="1"/>
</dbReference>
<comment type="similarity">
    <text evidence="3">Belongs to the class-II pyridoxal-phosphate-dependent aminotransferase family.</text>
</comment>
<evidence type="ECO:0000256" key="10">
    <source>
        <dbReference type="ARBA" id="ARBA00030262"/>
    </source>
</evidence>
<dbReference type="SUPFAM" id="SSF53383">
    <property type="entry name" value="PLP-dependent transferases"/>
    <property type="match status" value="1"/>
</dbReference>
<dbReference type="InterPro" id="IPR005861">
    <property type="entry name" value="HisP_aminotrans"/>
</dbReference>
<evidence type="ECO:0000259" key="13">
    <source>
        <dbReference type="Pfam" id="PF00155"/>
    </source>
</evidence>
<dbReference type="AlphaFoldDB" id="A0A165IP01"/>
<evidence type="ECO:0000256" key="8">
    <source>
        <dbReference type="ARBA" id="ARBA00022898"/>
    </source>
</evidence>
<keyword evidence="15" id="KW-1185">Reference proteome</keyword>
<gene>
    <name evidence="14" type="ORF">L228DRAFT_280430</name>
</gene>
<dbReference type="PROSITE" id="PS00599">
    <property type="entry name" value="AA_TRANSFER_CLASS_2"/>
    <property type="match status" value="1"/>
</dbReference>
<dbReference type="InterPro" id="IPR004839">
    <property type="entry name" value="Aminotransferase_I/II_large"/>
</dbReference>
<dbReference type="GO" id="GO:0004400">
    <property type="term" value="F:histidinol-phosphate transaminase activity"/>
    <property type="evidence" value="ECO:0007669"/>
    <property type="project" value="UniProtKB-EC"/>
</dbReference>
<name>A0A165IP01_XYLHT</name>
<comment type="catalytic activity">
    <reaction evidence="11">
        <text>L-histidinol phosphate + 2-oxoglutarate = 3-(imidazol-4-yl)-2-oxopropyl phosphate + L-glutamate</text>
        <dbReference type="Rhea" id="RHEA:23744"/>
        <dbReference type="ChEBI" id="CHEBI:16810"/>
        <dbReference type="ChEBI" id="CHEBI:29985"/>
        <dbReference type="ChEBI" id="CHEBI:57766"/>
        <dbReference type="ChEBI" id="CHEBI:57980"/>
        <dbReference type="EC" id="2.6.1.9"/>
    </reaction>
</comment>
<dbReference type="Proteomes" id="UP000076632">
    <property type="component" value="Unassembled WGS sequence"/>
</dbReference>
<dbReference type="Pfam" id="PF00155">
    <property type="entry name" value="Aminotran_1_2"/>
    <property type="match status" value="1"/>
</dbReference>
<dbReference type="InterPro" id="IPR015421">
    <property type="entry name" value="PyrdxlP-dep_Trfase_major"/>
</dbReference>
<dbReference type="InterPro" id="IPR001917">
    <property type="entry name" value="Aminotrans_II_pyridoxalP_BS"/>
</dbReference>
<dbReference type="RefSeq" id="XP_018190729.1">
    <property type="nucleotide sequence ID" value="XM_018335780.1"/>
</dbReference>
<keyword evidence="12" id="KW-0175">Coiled coil</keyword>
<keyword evidence="5 14" id="KW-0032">Aminotransferase</keyword>
<keyword evidence="9" id="KW-0368">Histidine biosynthesis</keyword>
<dbReference type="EC" id="2.6.1.9" evidence="4"/>
<dbReference type="PANTHER" id="PTHR42885">
    <property type="entry name" value="HISTIDINOL-PHOSPHATE AMINOTRANSFERASE-RELATED"/>
    <property type="match status" value="1"/>
</dbReference>
<dbReference type="PANTHER" id="PTHR42885:SF2">
    <property type="entry name" value="HISTIDINOL-PHOSPHATE AMINOTRANSFERASE"/>
    <property type="match status" value="1"/>
</dbReference>
<evidence type="ECO:0000256" key="2">
    <source>
        <dbReference type="ARBA" id="ARBA00005011"/>
    </source>
</evidence>
<feature type="coiled-coil region" evidence="12">
    <location>
        <begin position="406"/>
        <end position="434"/>
    </location>
</feature>
<dbReference type="OrthoDB" id="2015537at2759"/>
<dbReference type="OMA" id="NFVQFGR"/>
<comment type="cofactor">
    <cofactor evidence="1">
        <name>pyridoxal 5'-phosphate</name>
        <dbReference type="ChEBI" id="CHEBI:597326"/>
    </cofactor>
</comment>
<feature type="domain" description="Aminotransferase class I/classII large" evidence="13">
    <location>
        <begin position="76"/>
        <end position="408"/>
    </location>
</feature>
<dbReference type="GeneID" id="28900917"/>
<evidence type="ECO:0000256" key="3">
    <source>
        <dbReference type="ARBA" id="ARBA00008392"/>
    </source>
</evidence>
<dbReference type="Gene3D" id="3.90.1150.10">
    <property type="entry name" value="Aspartate Aminotransferase, domain 1"/>
    <property type="match status" value="1"/>
</dbReference>
<protein>
    <recommendedName>
        <fullName evidence="4">histidinol-phosphate transaminase</fullName>
        <ecNumber evidence="4">2.6.1.9</ecNumber>
    </recommendedName>
    <alternativeName>
        <fullName evidence="10">Imidazole acetol-phosphate transaminase</fullName>
    </alternativeName>
</protein>
<dbReference type="Gene3D" id="3.40.640.10">
    <property type="entry name" value="Type I PLP-dependent aspartate aminotransferase-like (Major domain)"/>
    <property type="match status" value="1"/>
</dbReference>
<sequence length="438" mass="48199">MAQRTSPFNIQTCARPNILALQPYRCARDDYKDDGTNILLDANENAYGPGLFLTNNGKIANGSINQHGEEERELEVDLLGLNRYPDPHQIELKQKLCNLRNTHTHTSKTLKPENLFVGVGSDEAIDALLRCFCTPGKEKILTCPPTYGMYGVSAQVNDIEIVKVPLDDSKEFTLRPDAINAKLSEDPSIKMVYICSPGNPTAGTIAKSDVQKVLEHPTWNGVVVVDEAYIDFAPEGTSLAEWVTEWPNLVVMQTLSKAFGLAGIRLGAAFTSPEIAALLNNMKAPYNISSPTSTLAAAALSPKNLKVMHENRERIIQQRERLIKELPQIPGVGRFRGGFDSNFLLLEFLDKPRQNGGKPCNETALSVYEALAEKKGVVVRFRGKEYGCQGCLRITVGTESEVDRFLAELKDVLAEILEKKKGAADEAAKEQKANDIVA</sequence>
<evidence type="ECO:0000256" key="5">
    <source>
        <dbReference type="ARBA" id="ARBA00022576"/>
    </source>
</evidence>
<evidence type="ECO:0000256" key="9">
    <source>
        <dbReference type="ARBA" id="ARBA00023102"/>
    </source>
</evidence>
<keyword evidence="7 14" id="KW-0808">Transferase</keyword>
<evidence type="ECO:0000256" key="4">
    <source>
        <dbReference type="ARBA" id="ARBA00012748"/>
    </source>
</evidence>
<dbReference type="GO" id="GO:0000105">
    <property type="term" value="P:L-histidine biosynthetic process"/>
    <property type="evidence" value="ECO:0007669"/>
    <property type="project" value="UniProtKB-KW"/>
</dbReference>
<reference evidence="14 15" key="1">
    <citation type="journal article" date="2016" name="Fungal Biol.">
        <title>The genome of Xylona heveae provides a window into fungal endophytism.</title>
        <authorList>
            <person name="Gazis R."/>
            <person name="Kuo A."/>
            <person name="Riley R."/>
            <person name="LaButti K."/>
            <person name="Lipzen A."/>
            <person name="Lin J."/>
            <person name="Amirebrahimi M."/>
            <person name="Hesse C.N."/>
            <person name="Spatafora J.W."/>
            <person name="Henrissat B."/>
            <person name="Hainaut M."/>
            <person name="Grigoriev I.V."/>
            <person name="Hibbett D.S."/>
        </authorList>
    </citation>
    <scope>NUCLEOTIDE SEQUENCE [LARGE SCALE GENOMIC DNA]</scope>
    <source>
        <strain evidence="14 15">TC161</strain>
    </source>
</reference>
<evidence type="ECO:0000256" key="6">
    <source>
        <dbReference type="ARBA" id="ARBA00022605"/>
    </source>
</evidence>
<evidence type="ECO:0000313" key="14">
    <source>
        <dbReference type="EMBL" id="KZF25174.1"/>
    </source>
</evidence>
<dbReference type="STRING" id="1328760.A0A165IP01"/>
<proteinExistence type="inferred from homology"/>
<dbReference type="EMBL" id="KV407455">
    <property type="protein sequence ID" value="KZF25174.1"/>
    <property type="molecule type" value="Genomic_DNA"/>
</dbReference>
<evidence type="ECO:0000256" key="7">
    <source>
        <dbReference type="ARBA" id="ARBA00022679"/>
    </source>
</evidence>
<comment type="pathway">
    <text evidence="2">Amino-acid biosynthesis; L-histidine biosynthesis; L-histidine from 5-phospho-alpha-D-ribose 1-diphosphate: step 7/9.</text>
</comment>
<keyword evidence="8" id="KW-0663">Pyridoxal phosphate</keyword>
<dbReference type="CDD" id="cd00609">
    <property type="entry name" value="AAT_like"/>
    <property type="match status" value="1"/>
</dbReference>
<evidence type="ECO:0000256" key="11">
    <source>
        <dbReference type="ARBA" id="ARBA00047481"/>
    </source>
</evidence>
<dbReference type="FunCoup" id="A0A165IP01">
    <property type="interactions" value="189"/>
</dbReference>
<dbReference type="GO" id="GO:0030170">
    <property type="term" value="F:pyridoxal phosphate binding"/>
    <property type="evidence" value="ECO:0007669"/>
    <property type="project" value="InterPro"/>
</dbReference>
<dbReference type="InterPro" id="IPR015422">
    <property type="entry name" value="PyrdxlP-dep_Trfase_small"/>
</dbReference>
<evidence type="ECO:0000256" key="12">
    <source>
        <dbReference type="SAM" id="Coils"/>
    </source>
</evidence>